<accession>A0A914D679</accession>
<proteinExistence type="predicted"/>
<keyword evidence="1" id="KW-0732">Signal</keyword>
<protein>
    <submittedName>
        <fullName evidence="3">Glycoside hydrolase family 5 domain-containing protein</fullName>
    </submittedName>
</protein>
<dbReference type="WBParaSite" id="ACRNAN_scaffold1981.g12762.t2">
    <property type="protein sequence ID" value="ACRNAN_scaffold1981.g12762.t2"/>
    <property type="gene ID" value="ACRNAN_scaffold1981.g12762"/>
</dbReference>
<evidence type="ECO:0000313" key="3">
    <source>
        <dbReference type="WBParaSite" id="ACRNAN_scaffold1981.g12762.t2"/>
    </source>
</evidence>
<reference evidence="3" key="1">
    <citation type="submission" date="2022-11" db="UniProtKB">
        <authorList>
            <consortium name="WormBaseParasite"/>
        </authorList>
    </citation>
    <scope>IDENTIFICATION</scope>
</reference>
<dbReference type="AlphaFoldDB" id="A0A914D679"/>
<feature type="signal peptide" evidence="1">
    <location>
        <begin position="1"/>
        <end position="15"/>
    </location>
</feature>
<organism evidence="2 3">
    <name type="scientific">Acrobeloides nanus</name>
    <dbReference type="NCBI Taxonomy" id="290746"/>
    <lineage>
        <taxon>Eukaryota</taxon>
        <taxon>Metazoa</taxon>
        <taxon>Ecdysozoa</taxon>
        <taxon>Nematoda</taxon>
        <taxon>Chromadorea</taxon>
        <taxon>Rhabditida</taxon>
        <taxon>Tylenchina</taxon>
        <taxon>Cephalobomorpha</taxon>
        <taxon>Cephaloboidea</taxon>
        <taxon>Cephalobidae</taxon>
        <taxon>Acrobeloides</taxon>
    </lineage>
</organism>
<dbReference type="InterPro" id="IPR017853">
    <property type="entry name" value="GH"/>
</dbReference>
<sequence length="352" mass="40060">MHKFVLLLFLHEVYGRTQWTPDQAFAWFNAQKPYIMGTNYMISSAVNQLEMWQAETFDPILIDKEMAVGQQLGMTTMRIFLEDLAYSQDPAGFKNRMSTVVGIMSKYGIKPLFVFFTNGAIRNPANGIQPKPIQGAESAWASTPSANVLGDPTKWPALQTYVTDVVGTFANDSRVLGWDMWNEPDDGIDVNALMSLFPQACEWARSTNPIQPLTSCLFKDDLWTKGRNYSAFELMQINNSDVISFHEYGLPSKFESAIITLQKLGRPIIATEYMGRPSSTFSTILPIGKKYNIGMISWGFVNGKTQFNHDWRAHLHPDIEYPPTVWWQDILRNDKSPYLLEEAQIMKRLNGE</sequence>
<dbReference type="Gene3D" id="3.20.20.80">
    <property type="entry name" value="Glycosidases"/>
    <property type="match status" value="1"/>
</dbReference>
<keyword evidence="2" id="KW-1185">Reference proteome</keyword>
<dbReference type="Proteomes" id="UP000887540">
    <property type="component" value="Unplaced"/>
</dbReference>
<name>A0A914D679_9BILA</name>
<evidence type="ECO:0000313" key="2">
    <source>
        <dbReference type="Proteomes" id="UP000887540"/>
    </source>
</evidence>
<evidence type="ECO:0000256" key="1">
    <source>
        <dbReference type="SAM" id="SignalP"/>
    </source>
</evidence>
<feature type="chain" id="PRO_5036689414" evidence="1">
    <location>
        <begin position="16"/>
        <end position="352"/>
    </location>
</feature>
<dbReference type="SUPFAM" id="SSF51445">
    <property type="entry name" value="(Trans)glycosidases"/>
    <property type="match status" value="1"/>
</dbReference>